<dbReference type="SUPFAM" id="SSF47384">
    <property type="entry name" value="Homodimeric domain of signal transducing histidine kinase"/>
    <property type="match status" value="1"/>
</dbReference>
<dbReference type="InterPro" id="IPR029016">
    <property type="entry name" value="GAF-like_dom_sf"/>
</dbReference>
<feature type="domain" description="PAS" evidence="12">
    <location>
        <begin position="346"/>
        <end position="397"/>
    </location>
</feature>
<dbReference type="Gene3D" id="3.30.450.20">
    <property type="entry name" value="PAS domain"/>
    <property type="match status" value="2"/>
</dbReference>
<dbReference type="InterPro" id="IPR003661">
    <property type="entry name" value="HisK_dim/P_dom"/>
</dbReference>
<dbReference type="InterPro" id="IPR013655">
    <property type="entry name" value="PAS_fold_3"/>
</dbReference>
<evidence type="ECO:0000256" key="7">
    <source>
        <dbReference type="ARBA" id="ARBA00022840"/>
    </source>
</evidence>
<dbReference type="InterPro" id="IPR001789">
    <property type="entry name" value="Sig_transdc_resp-reg_receiver"/>
</dbReference>
<dbReference type="SUPFAM" id="SSF55781">
    <property type="entry name" value="GAF domain-like"/>
    <property type="match status" value="1"/>
</dbReference>
<dbReference type="RefSeq" id="WP_344707439.1">
    <property type="nucleotide sequence ID" value="NZ_BAABBQ010000001.1"/>
</dbReference>
<dbReference type="InterPro" id="IPR036890">
    <property type="entry name" value="HATPase_C_sf"/>
</dbReference>
<evidence type="ECO:0000256" key="2">
    <source>
        <dbReference type="ARBA" id="ARBA00012438"/>
    </source>
</evidence>
<dbReference type="InterPro" id="IPR036097">
    <property type="entry name" value="HisK_dim/P_sf"/>
</dbReference>
<dbReference type="EC" id="2.7.13.3" evidence="2"/>
<dbReference type="PRINTS" id="PR00344">
    <property type="entry name" value="BCTRLSENSOR"/>
</dbReference>
<evidence type="ECO:0000313" key="13">
    <source>
        <dbReference type="EMBL" id="GAA4021112.1"/>
    </source>
</evidence>
<evidence type="ECO:0000259" key="12">
    <source>
        <dbReference type="PROSITE" id="PS50112"/>
    </source>
</evidence>
<dbReference type="SMART" id="SM00387">
    <property type="entry name" value="HATPase_c"/>
    <property type="match status" value="1"/>
</dbReference>
<dbReference type="Gene3D" id="3.30.565.10">
    <property type="entry name" value="Histidine kinase-like ATPase, C-terminal domain"/>
    <property type="match status" value="1"/>
</dbReference>
<evidence type="ECO:0000259" key="11">
    <source>
        <dbReference type="PROSITE" id="PS50110"/>
    </source>
</evidence>
<dbReference type="SMART" id="SM00388">
    <property type="entry name" value="HisKA"/>
    <property type="match status" value="1"/>
</dbReference>
<dbReference type="CDD" id="cd00130">
    <property type="entry name" value="PAS"/>
    <property type="match status" value="1"/>
</dbReference>
<dbReference type="InterPro" id="IPR000014">
    <property type="entry name" value="PAS"/>
</dbReference>
<reference evidence="14" key="1">
    <citation type="journal article" date="2019" name="Int. J. Syst. Evol. Microbiol.">
        <title>The Global Catalogue of Microorganisms (GCM) 10K type strain sequencing project: providing services to taxonomists for standard genome sequencing and annotation.</title>
        <authorList>
            <consortium name="The Broad Institute Genomics Platform"/>
            <consortium name="The Broad Institute Genome Sequencing Center for Infectious Disease"/>
            <person name="Wu L."/>
            <person name="Ma J."/>
        </authorList>
    </citation>
    <scope>NUCLEOTIDE SEQUENCE [LARGE SCALE GENOMIC DNA]</scope>
    <source>
        <strain evidence="14">JCM 17563</strain>
    </source>
</reference>
<dbReference type="Pfam" id="PF00072">
    <property type="entry name" value="Response_reg"/>
    <property type="match status" value="1"/>
</dbReference>
<keyword evidence="7" id="KW-0067">ATP-binding</keyword>
<name>A0ABP7T598_9SPHN</name>
<dbReference type="Gene3D" id="3.30.450.40">
    <property type="match status" value="1"/>
</dbReference>
<dbReference type="NCBIfam" id="TIGR00229">
    <property type="entry name" value="sensory_box"/>
    <property type="match status" value="1"/>
</dbReference>
<keyword evidence="6" id="KW-0418">Kinase</keyword>
<feature type="modified residue" description="4-aspartylphosphate" evidence="9">
    <location>
        <position position="759"/>
    </location>
</feature>
<dbReference type="CDD" id="cd00082">
    <property type="entry name" value="HisKA"/>
    <property type="match status" value="1"/>
</dbReference>
<dbReference type="PROSITE" id="PS50110">
    <property type="entry name" value="RESPONSE_REGULATORY"/>
    <property type="match status" value="1"/>
</dbReference>
<gene>
    <name evidence="13" type="ORF">GCM10022280_22090</name>
</gene>
<evidence type="ECO:0000256" key="4">
    <source>
        <dbReference type="ARBA" id="ARBA00022679"/>
    </source>
</evidence>
<dbReference type="Gene3D" id="1.10.287.130">
    <property type="match status" value="1"/>
</dbReference>
<dbReference type="InterPro" id="IPR005467">
    <property type="entry name" value="His_kinase_dom"/>
</dbReference>
<dbReference type="SMART" id="SM00448">
    <property type="entry name" value="REC"/>
    <property type="match status" value="1"/>
</dbReference>
<evidence type="ECO:0000256" key="9">
    <source>
        <dbReference type="PROSITE-ProRule" id="PRU00169"/>
    </source>
</evidence>
<proteinExistence type="predicted"/>
<evidence type="ECO:0000259" key="10">
    <source>
        <dbReference type="PROSITE" id="PS50109"/>
    </source>
</evidence>
<dbReference type="SUPFAM" id="SSF52172">
    <property type="entry name" value="CheY-like"/>
    <property type="match status" value="1"/>
</dbReference>
<keyword evidence="5" id="KW-0547">Nucleotide-binding</keyword>
<dbReference type="PROSITE" id="PS50109">
    <property type="entry name" value="HIS_KIN"/>
    <property type="match status" value="1"/>
</dbReference>
<dbReference type="SUPFAM" id="SSF55785">
    <property type="entry name" value="PYP-like sensor domain (PAS domain)"/>
    <property type="match status" value="2"/>
</dbReference>
<dbReference type="InterPro" id="IPR011006">
    <property type="entry name" value="CheY-like_superfamily"/>
</dbReference>
<keyword evidence="4" id="KW-0808">Transferase</keyword>
<dbReference type="SMART" id="SM00091">
    <property type="entry name" value="PAS"/>
    <property type="match status" value="1"/>
</dbReference>
<dbReference type="SMART" id="SM00065">
    <property type="entry name" value="GAF"/>
    <property type="match status" value="1"/>
</dbReference>
<accession>A0ABP7T598</accession>
<keyword evidence="8" id="KW-0902">Two-component regulatory system</keyword>
<dbReference type="PANTHER" id="PTHR43065">
    <property type="entry name" value="SENSOR HISTIDINE KINASE"/>
    <property type="match status" value="1"/>
</dbReference>
<dbReference type="InterPro" id="IPR035965">
    <property type="entry name" value="PAS-like_dom_sf"/>
</dbReference>
<protein>
    <recommendedName>
        <fullName evidence="2">histidine kinase</fullName>
        <ecNumber evidence="2">2.7.13.3</ecNumber>
    </recommendedName>
</protein>
<dbReference type="Pfam" id="PF02518">
    <property type="entry name" value="HATPase_c"/>
    <property type="match status" value="1"/>
</dbReference>
<dbReference type="Gene3D" id="3.40.50.2300">
    <property type="match status" value="1"/>
</dbReference>
<feature type="domain" description="Histidine kinase" evidence="10">
    <location>
        <begin position="468"/>
        <end position="688"/>
    </location>
</feature>
<evidence type="ECO:0000256" key="8">
    <source>
        <dbReference type="ARBA" id="ARBA00023012"/>
    </source>
</evidence>
<dbReference type="PROSITE" id="PS50112">
    <property type="entry name" value="PAS"/>
    <property type="match status" value="1"/>
</dbReference>
<evidence type="ECO:0000256" key="3">
    <source>
        <dbReference type="ARBA" id="ARBA00022553"/>
    </source>
</evidence>
<organism evidence="13 14">
    <name type="scientific">Sphingomonas swuensis</name>
    <dbReference type="NCBI Taxonomy" id="977800"/>
    <lineage>
        <taxon>Bacteria</taxon>
        <taxon>Pseudomonadati</taxon>
        <taxon>Pseudomonadota</taxon>
        <taxon>Alphaproteobacteria</taxon>
        <taxon>Sphingomonadales</taxon>
        <taxon>Sphingomonadaceae</taxon>
        <taxon>Sphingomonas</taxon>
    </lineage>
</organism>
<comment type="caution">
    <text evidence="13">The sequence shown here is derived from an EMBL/GenBank/DDBJ whole genome shotgun (WGS) entry which is preliminary data.</text>
</comment>
<dbReference type="InterPro" id="IPR004358">
    <property type="entry name" value="Sig_transdc_His_kin-like_C"/>
</dbReference>
<keyword evidence="14" id="KW-1185">Reference proteome</keyword>
<dbReference type="EMBL" id="BAABBQ010000001">
    <property type="protein sequence ID" value="GAA4021112.1"/>
    <property type="molecule type" value="Genomic_DNA"/>
</dbReference>
<dbReference type="Pfam" id="PF01590">
    <property type="entry name" value="GAF"/>
    <property type="match status" value="1"/>
</dbReference>
<dbReference type="PANTHER" id="PTHR43065:SF46">
    <property type="entry name" value="C4-DICARBOXYLATE TRANSPORT SENSOR PROTEIN DCTB"/>
    <property type="match status" value="1"/>
</dbReference>
<dbReference type="Pfam" id="PF00512">
    <property type="entry name" value="HisKA"/>
    <property type="match status" value="1"/>
</dbReference>
<feature type="domain" description="Response regulatory" evidence="11">
    <location>
        <begin position="709"/>
        <end position="819"/>
    </location>
</feature>
<keyword evidence="3 9" id="KW-0597">Phosphoprotein</keyword>
<evidence type="ECO:0000256" key="5">
    <source>
        <dbReference type="ARBA" id="ARBA00022741"/>
    </source>
</evidence>
<comment type="catalytic activity">
    <reaction evidence="1">
        <text>ATP + protein L-histidine = ADP + protein N-phospho-L-histidine.</text>
        <dbReference type="EC" id="2.7.13.3"/>
    </reaction>
</comment>
<dbReference type="Pfam" id="PF08447">
    <property type="entry name" value="PAS_3"/>
    <property type="match status" value="1"/>
</dbReference>
<evidence type="ECO:0000256" key="6">
    <source>
        <dbReference type="ARBA" id="ARBA00022777"/>
    </source>
</evidence>
<evidence type="ECO:0000313" key="14">
    <source>
        <dbReference type="Proteomes" id="UP001500235"/>
    </source>
</evidence>
<sequence>MLTSFDWSDFPLGSPDHWPSALKVALSLCVDSSFPTAIYCTRELRLFYNDAWAPIAGERHPWAFGRPGAEVWSDIWSVVGPQFDEVWRTGDGFAAFDQMLPMRRGGEVQETYWNYSFTPIRDENGEIVGILNQGNETTARVVGERTQSFRLDLEQALRNLDDPISVMRVAAERLGAALDVGRAGYGEIDADGEIIRVSRDWTRSTPSLAGEARLLDGFGEAIAEELRAGRTLVVDDSTSDMRVAGAGVADAWASIDLRAIIAVPLIKEGRLVAFLYAHESKLRHWKATEIALMQDAAERTWAAVERARAEQALHELNETLEAQVEARSAERDRLWNLSQDMLARADFTGMMSAVSPAWTQVLGWTEAELLTRGYATFMHPDDMPPTLAAIEQMSATREPARFQNRIATADGGWKPIEWTVAPEADGQNFIAVGRDLSDAKKQESELAAAQEALRQSQKMEAMGSLTGGVAHDFNNLLTPIIGSLDMLVRKGIGSERERRLIDGALQSAERAKTLVQRLLAFARRQPLQMTAVDIDTLVGGMTDLIASTVGPTIDLSVDVDPALPPAIADANQLEMALLNLAVNARDAMPKGGRLTIAARSEVISAGHPFGLARGDYVRLSVGDTGAGMDKATLRRAVEPFFSTKGIGKGTGLGLSMVHGLAAQLGGGLTIDSTPNEGTDVTLWLPLSAEPAKGQAPSSRPAQTPLVRGTVLLVDDEDLVRMSTADMLIDLGFDVVETTSGNEALTLLDTGQVPDLLVTDHLMPGLSGADLASLARARIPGLPVLIVSGYAEVDGISPDLPRLTKPFRNADLAAHLAKILPVSGR</sequence>
<dbReference type="Proteomes" id="UP001500235">
    <property type="component" value="Unassembled WGS sequence"/>
</dbReference>
<dbReference type="InterPro" id="IPR003018">
    <property type="entry name" value="GAF"/>
</dbReference>
<evidence type="ECO:0000256" key="1">
    <source>
        <dbReference type="ARBA" id="ARBA00000085"/>
    </source>
</evidence>
<dbReference type="InterPro" id="IPR003594">
    <property type="entry name" value="HATPase_dom"/>
</dbReference>
<dbReference type="SUPFAM" id="SSF55874">
    <property type="entry name" value="ATPase domain of HSP90 chaperone/DNA topoisomerase II/histidine kinase"/>
    <property type="match status" value="1"/>
</dbReference>